<gene>
    <name evidence="3" type="ORF">GCM10009787_30120</name>
</gene>
<dbReference type="RefSeq" id="WP_346162882.1">
    <property type="nucleotide sequence ID" value="NZ_BAAAOQ010000009.1"/>
</dbReference>
<keyword evidence="2" id="KW-0812">Transmembrane</keyword>
<evidence type="ECO:0000256" key="2">
    <source>
        <dbReference type="SAM" id="Phobius"/>
    </source>
</evidence>
<keyword evidence="4" id="KW-1185">Reference proteome</keyword>
<reference evidence="4" key="1">
    <citation type="journal article" date="2019" name="Int. J. Syst. Evol. Microbiol.">
        <title>The Global Catalogue of Microorganisms (GCM) 10K type strain sequencing project: providing services to taxonomists for standard genome sequencing and annotation.</title>
        <authorList>
            <consortium name="The Broad Institute Genomics Platform"/>
            <consortium name="The Broad Institute Genome Sequencing Center for Infectious Disease"/>
            <person name="Wu L."/>
            <person name="Ma J."/>
        </authorList>
    </citation>
    <scope>NUCLEOTIDE SEQUENCE [LARGE SCALE GENOMIC DNA]</scope>
    <source>
        <strain evidence="4">JCM 14924</strain>
    </source>
</reference>
<name>A0ABP5N9M6_9ACTN</name>
<evidence type="ECO:0008006" key="5">
    <source>
        <dbReference type="Google" id="ProtNLM"/>
    </source>
</evidence>
<feature type="region of interest" description="Disordered" evidence="1">
    <location>
        <begin position="472"/>
        <end position="508"/>
    </location>
</feature>
<dbReference type="EMBL" id="BAAAOQ010000009">
    <property type="protein sequence ID" value="GAA2196320.1"/>
    <property type="molecule type" value="Genomic_DNA"/>
</dbReference>
<dbReference type="Proteomes" id="UP001501391">
    <property type="component" value="Unassembled WGS sequence"/>
</dbReference>
<feature type="compositionally biased region" description="Gly residues" evidence="1">
    <location>
        <begin position="480"/>
        <end position="500"/>
    </location>
</feature>
<feature type="transmembrane region" description="Helical" evidence="2">
    <location>
        <begin position="78"/>
        <end position="97"/>
    </location>
</feature>
<accession>A0ABP5N9M6</accession>
<evidence type="ECO:0000313" key="3">
    <source>
        <dbReference type="EMBL" id="GAA2196320.1"/>
    </source>
</evidence>
<evidence type="ECO:0000256" key="1">
    <source>
        <dbReference type="SAM" id="MobiDB-lite"/>
    </source>
</evidence>
<organism evidence="3 4">
    <name type="scientific">Streptomyces bangladeshensis</name>
    <dbReference type="NCBI Taxonomy" id="295352"/>
    <lineage>
        <taxon>Bacteria</taxon>
        <taxon>Bacillati</taxon>
        <taxon>Actinomycetota</taxon>
        <taxon>Actinomycetes</taxon>
        <taxon>Kitasatosporales</taxon>
        <taxon>Streptomycetaceae</taxon>
        <taxon>Streptomyces</taxon>
    </lineage>
</organism>
<feature type="transmembrane region" description="Helical" evidence="2">
    <location>
        <begin position="103"/>
        <end position="122"/>
    </location>
</feature>
<protein>
    <recommendedName>
        <fullName evidence="5">Aromatic ring-opening dioxygenase LigA</fullName>
    </recommendedName>
</protein>
<evidence type="ECO:0000313" key="4">
    <source>
        <dbReference type="Proteomes" id="UP001501391"/>
    </source>
</evidence>
<comment type="caution">
    <text evidence="3">The sequence shown here is derived from an EMBL/GenBank/DDBJ whole genome shotgun (WGS) entry which is preliminary data.</text>
</comment>
<sequence length="508" mass="55934">MSVTGRPLPSLPQYRKDGVTRRLCASVYLDDDFALYADRMLTGDRLNALGLSLNINFVALARHARVATRRRAALDRRLACLLPAVPGALLVGLWGLVNAHPSLGWVAIFGPLGVYAVAWALVRHAEARSRDTARKVFLSAERPEQTAPPVEPEAEAALHDLKRANVLPYADEAAYTKPFVGSGEKIKEVVWQPIDISRPADAPGGGKLPLRPFDVIDLHTYVARQMENISGLQGLRARNRLYVRGSNAHLLPELLPDPTRRPRAQIPKQLVQAGLRSPGAGMRTHLCLERVGEGGRLIVSMYLRAILQPPSLTWEVAAYAIPPLDGRFHRVDRLPVAPLERWWDLIRYATRRTGPELRGCLGRILRRHRWQRDHDRALARTRRAITKQHLRHDYGATGSLREDLGAWDEAGYIERTDAQDYLFRLQQGVLTATERFLRDHNIDTSSFDKAVQVINTQTYNIGNVSGPSNFGAHGTILLGGQQGPGPQGGPGAQGGPGPAGSGPPAPQP</sequence>
<keyword evidence="2" id="KW-1133">Transmembrane helix</keyword>
<keyword evidence="2" id="KW-0472">Membrane</keyword>
<proteinExistence type="predicted"/>